<dbReference type="Gene3D" id="3.90.1600.10">
    <property type="entry name" value="Palm domain of DNA polymerase"/>
    <property type="match status" value="1"/>
</dbReference>
<proteinExistence type="inferred from homology"/>
<dbReference type="Pfam" id="PF00136">
    <property type="entry name" value="DNA_pol_B"/>
    <property type="match status" value="1"/>
</dbReference>
<dbReference type="PANTHER" id="PTHR10322:SF23">
    <property type="entry name" value="DNA POLYMERASE DELTA CATALYTIC SUBUNIT"/>
    <property type="match status" value="1"/>
</dbReference>
<evidence type="ECO:0000256" key="11">
    <source>
        <dbReference type="ARBA" id="ARBA00022801"/>
    </source>
</evidence>
<dbReference type="SUPFAM" id="SSF56672">
    <property type="entry name" value="DNA/RNA polymerases"/>
    <property type="match status" value="1"/>
</dbReference>
<dbReference type="EC" id="2.7.7.7" evidence="21"/>
<evidence type="ECO:0000256" key="20">
    <source>
        <dbReference type="ARBA" id="ARBA00055225"/>
    </source>
</evidence>
<evidence type="ECO:0000259" key="24">
    <source>
        <dbReference type="Pfam" id="PF03104"/>
    </source>
</evidence>
<evidence type="ECO:0000256" key="6">
    <source>
        <dbReference type="ARBA" id="ARBA00022695"/>
    </source>
</evidence>
<dbReference type="InterPro" id="IPR036397">
    <property type="entry name" value="RNaseH_sf"/>
</dbReference>
<dbReference type="Proteomes" id="UP001202479">
    <property type="component" value="Unassembled WGS sequence"/>
</dbReference>
<keyword evidence="15 21" id="KW-0408">Iron</keyword>
<dbReference type="GO" id="GO:0043625">
    <property type="term" value="C:delta DNA polymerase complex"/>
    <property type="evidence" value="ECO:0007669"/>
    <property type="project" value="TreeGrafter"/>
</dbReference>
<dbReference type="Gene3D" id="2.40.50.730">
    <property type="match status" value="2"/>
</dbReference>
<dbReference type="InterPro" id="IPR025687">
    <property type="entry name" value="Znf-C4pol"/>
</dbReference>
<evidence type="ECO:0000256" key="14">
    <source>
        <dbReference type="ARBA" id="ARBA00022932"/>
    </source>
</evidence>
<keyword evidence="11" id="KW-0378">Hydrolase</keyword>
<evidence type="ECO:0000256" key="7">
    <source>
        <dbReference type="ARBA" id="ARBA00022705"/>
    </source>
</evidence>
<comment type="subcellular location">
    <subcellularLocation>
        <location evidence="2 21">Nucleus</location>
    </subcellularLocation>
</comment>
<dbReference type="Pfam" id="PF14260">
    <property type="entry name" value="zf-C4pol"/>
    <property type="match status" value="1"/>
</dbReference>
<keyword evidence="17 21" id="KW-0238">DNA-binding</keyword>
<dbReference type="InterPro" id="IPR043502">
    <property type="entry name" value="DNA/RNA_pol_sf"/>
</dbReference>
<feature type="compositionally biased region" description="Polar residues" evidence="22">
    <location>
        <begin position="18"/>
        <end position="34"/>
    </location>
</feature>
<keyword evidence="8" id="KW-0540">Nuclease</keyword>
<dbReference type="Pfam" id="PF03104">
    <property type="entry name" value="DNA_pol_B_exo1"/>
    <property type="match status" value="1"/>
</dbReference>
<gene>
    <name evidence="26" type="ORF">KGF56_000594</name>
</gene>
<dbReference type="FunFam" id="3.30.420.10:FF:000004">
    <property type="entry name" value="DNA polymerase"/>
    <property type="match status" value="1"/>
</dbReference>
<evidence type="ECO:0000256" key="22">
    <source>
        <dbReference type="SAM" id="MobiDB-lite"/>
    </source>
</evidence>
<comment type="catalytic activity">
    <reaction evidence="19 21">
        <text>DNA(n) + a 2'-deoxyribonucleoside 5'-triphosphate = DNA(n+1) + diphosphate</text>
        <dbReference type="Rhea" id="RHEA:22508"/>
        <dbReference type="Rhea" id="RHEA-COMP:17339"/>
        <dbReference type="Rhea" id="RHEA-COMP:17340"/>
        <dbReference type="ChEBI" id="CHEBI:33019"/>
        <dbReference type="ChEBI" id="CHEBI:61560"/>
        <dbReference type="ChEBI" id="CHEBI:173112"/>
        <dbReference type="EC" id="2.7.7.7"/>
    </reaction>
</comment>
<dbReference type="FunFam" id="1.10.287.690:FF:000001">
    <property type="entry name" value="DNA polymerase"/>
    <property type="match status" value="1"/>
</dbReference>
<keyword evidence="10 21" id="KW-0863">Zinc-finger</keyword>
<keyword evidence="9 21" id="KW-0479">Metal-binding</keyword>
<dbReference type="InterPro" id="IPR017964">
    <property type="entry name" value="DNA-dir_DNA_pol_B_CS"/>
</dbReference>
<comment type="function">
    <text evidence="20">Catalytic component of DNA polymerase delta (DNA polymerase III) which participates in chromosomal DNA replication. Required during synthesis of the lagging DNA strands at the replication fork, binds at/or near replication origins and moves along DNA with the replication fork. Participates in leading strand synthesis during replication initiation and termination. Has 3'-5' proofreading exonuclease activity that corrects errors arising during DNA replication.</text>
</comment>
<dbReference type="GO" id="GO:0045004">
    <property type="term" value="P:DNA replication proofreading"/>
    <property type="evidence" value="ECO:0007669"/>
    <property type="project" value="TreeGrafter"/>
</dbReference>
<accession>A0AAI9T0P0</accession>
<evidence type="ECO:0000256" key="2">
    <source>
        <dbReference type="ARBA" id="ARBA00004123"/>
    </source>
</evidence>
<dbReference type="PRINTS" id="PR00106">
    <property type="entry name" value="DNAPOLB"/>
</dbReference>
<dbReference type="InterPro" id="IPR042087">
    <property type="entry name" value="DNA_pol_B_thumb"/>
</dbReference>
<dbReference type="AlphaFoldDB" id="A0AAI9T0P0"/>
<dbReference type="GO" id="GO:0008270">
    <property type="term" value="F:zinc ion binding"/>
    <property type="evidence" value="ECO:0007669"/>
    <property type="project" value="UniProtKB-KW"/>
</dbReference>
<dbReference type="InterPro" id="IPR050240">
    <property type="entry name" value="DNA_pol_type-B"/>
</dbReference>
<keyword evidence="7 21" id="KW-0235">DNA replication</keyword>
<dbReference type="GO" id="GO:0006297">
    <property type="term" value="P:nucleotide-excision repair, DNA gap filling"/>
    <property type="evidence" value="ECO:0007669"/>
    <property type="project" value="TreeGrafter"/>
</dbReference>
<dbReference type="InterPro" id="IPR006172">
    <property type="entry name" value="DNA-dir_DNA_pol_B"/>
</dbReference>
<dbReference type="GO" id="GO:0003677">
    <property type="term" value="F:DNA binding"/>
    <property type="evidence" value="ECO:0007669"/>
    <property type="project" value="UniProtKB-KW"/>
</dbReference>
<dbReference type="CDD" id="cd05533">
    <property type="entry name" value="POLBc_delta"/>
    <property type="match status" value="1"/>
</dbReference>
<evidence type="ECO:0000256" key="16">
    <source>
        <dbReference type="ARBA" id="ARBA00023014"/>
    </source>
</evidence>
<evidence type="ECO:0000256" key="13">
    <source>
        <dbReference type="ARBA" id="ARBA00022839"/>
    </source>
</evidence>
<keyword evidence="16 21" id="KW-0411">Iron-sulfur</keyword>
<dbReference type="EMBL" id="JAHUZD010000023">
    <property type="protein sequence ID" value="KAI3406462.2"/>
    <property type="molecule type" value="Genomic_DNA"/>
</dbReference>
<dbReference type="NCBIfam" id="TIGR00592">
    <property type="entry name" value="pol2"/>
    <property type="match status" value="1"/>
</dbReference>
<evidence type="ECO:0000256" key="21">
    <source>
        <dbReference type="RuleBase" id="RU000442"/>
    </source>
</evidence>
<evidence type="ECO:0000256" key="17">
    <source>
        <dbReference type="ARBA" id="ARBA00023125"/>
    </source>
</evidence>
<dbReference type="Gene3D" id="1.10.132.60">
    <property type="entry name" value="DNA polymerase family B, C-terminal domain"/>
    <property type="match status" value="1"/>
</dbReference>
<dbReference type="GO" id="GO:0000166">
    <property type="term" value="F:nucleotide binding"/>
    <property type="evidence" value="ECO:0007669"/>
    <property type="project" value="InterPro"/>
</dbReference>
<reference evidence="26" key="1">
    <citation type="journal article" date="2022" name="DNA Res.">
        <title>Genome analysis of five recently described species of the CUG-Ser clade uncovers Candida theae as a new hybrid lineage with pathogenic potential in the Candida parapsilosis species complex.</title>
        <authorList>
            <person name="Mixao V."/>
            <person name="Del Olmo V."/>
            <person name="Hegedusova E."/>
            <person name="Saus E."/>
            <person name="Pryszcz L."/>
            <person name="Cillingova A."/>
            <person name="Nosek J."/>
            <person name="Gabaldon T."/>
        </authorList>
    </citation>
    <scope>NUCLEOTIDE SEQUENCE</scope>
    <source>
        <strain evidence="26">CBS 10844</strain>
    </source>
</reference>
<evidence type="ECO:0000256" key="19">
    <source>
        <dbReference type="ARBA" id="ARBA00049244"/>
    </source>
</evidence>
<evidence type="ECO:0000256" key="12">
    <source>
        <dbReference type="ARBA" id="ARBA00022833"/>
    </source>
</evidence>
<dbReference type="GO" id="GO:0006287">
    <property type="term" value="P:base-excision repair, gap-filling"/>
    <property type="evidence" value="ECO:0007669"/>
    <property type="project" value="TreeGrafter"/>
</dbReference>
<comment type="caution">
    <text evidence="26">The sequence shown here is derived from an EMBL/GenBank/DDBJ whole genome shotgun (WGS) entry which is preliminary data.</text>
</comment>
<evidence type="ECO:0000256" key="10">
    <source>
        <dbReference type="ARBA" id="ARBA00022771"/>
    </source>
</evidence>
<keyword evidence="27" id="KW-1185">Reference proteome</keyword>
<dbReference type="RefSeq" id="XP_049182207.1">
    <property type="nucleotide sequence ID" value="XM_049326520.1"/>
</dbReference>
<feature type="region of interest" description="Disordered" evidence="22">
    <location>
        <begin position="1"/>
        <end position="54"/>
    </location>
</feature>
<dbReference type="InterPro" id="IPR006133">
    <property type="entry name" value="DNA-dir_DNA_pol_B_exonuc"/>
</dbReference>
<dbReference type="Gene3D" id="3.30.420.10">
    <property type="entry name" value="Ribonuclease H-like superfamily/Ribonuclease H"/>
    <property type="match status" value="1"/>
</dbReference>
<feature type="domain" description="DNA-directed DNA polymerase family B exonuclease" evidence="24">
    <location>
        <begin position="215"/>
        <end position="447"/>
    </location>
</feature>
<dbReference type="FunFam" id="2.40.50.730:FF:000004">
    <property type="entry name" value="DNA polymerase"/>
    <property type="match status" value="1"/>
</dbReference>
<feature type="domain" description="C4-type zinc-finger of DNA polymerase delta" evidence="25">
    <location>
        <begin position="978"/>
        <end position="1052"/>
    </location>
</feature>
<evidence type="ECO:0000259" key="23">
    <source>
        <dbReference type="Pfam" id="PF00136"/>
    </source>
</evidence>
<evidence type="ECO:0000256" key="15">
    <source>
        <dbReference type="ARBA" id="ARBA00023004"/>
    </source>
</evidence>
<dbReference type="GO" id="GO:0008296">
    <property type="term" value="F:3'-5'-DNA exonuclease activity"/>
    <property type="evidence" value="ECO:0007669"/>
    <property type="project" value="TreeGrafter"/>
</dbReference>
<dbReference type="PANTHER" id="PTHR10322">
    <property type="entry name" value="DNA POLYMERASE CATALYTIC SUBUNIT"/>
    <property type="match status" value="1"/>
</dbReference>
<dbReference type="InterPro" id="IPR006134">
    <property type="entry name" value="DNA-dir_DNA_pol_B_multi_dom"/>
</dbReference>
<keyword evidence="6 21" id="KW-0548">Nucleotidyltransferase</keyword>
<evidence type="ECO:0000256" key="1">
    <source>
        <dbReference type="ARBA" id="ARBA00001966"/>
    </source>
</evidence>
<evidence type="ECO:0000256" key="9">
    <source>
        <dbReference type="ARBA" id="ARBA00022723"/>
    </source>
</evidence>
<keyword evidence="13" id="KW-0269">Exonuclease</keyword>
<dbReference type="GeneID" id="73378211"/>
<dbReference type="PROSITE" id="PS00116">
    <property type="entry name" value="DNA_POLYMERASE_B"/>
    <property type="match status" value="1"/>
</dbReference>
<dbReference type="GO" id="GO:0003887">
    <property type="term" value="F:DNA-directed DNA polymerase activity"/>
    <property type="evidence" value="ECO:0007669"/>
    <property type="project" value="UniProtKB-KW"/>
</dbReference>
<evidence type="ECO:0000313" key="27">
    <source>
        <dbReference type="Proteomes" id="UP001202479"/>
    </source>
</evidence>
<keyword evidence="5 21" id="KW-0808">Transferase</keyword>
<evidence type="ECO:0000313" key="26">
    <source>
        <dbReference type="EMBL" id="KAI3406462.2"/>
    </source>
</evidence>
<feature type="domain" description="DNA-directed DNA polymerase family B multifunctional" evidence="23">
    <location>
        <begin position="511"/>
        <end position="940"/>
    </location>
</feature>
<dbReference type="Gene3D" id="1.10.287.690">
    <property type="entry name" value="Helix hairpin bin"/>
    <property type="match status" value="1"/>
</dbReference>
<dbReference type="SMART" id="SM00486">
    <property type="entry name" value="POLBc"/>
    <property type="match status" value="1"/>
</dbReference>
<evidence type="ECO:0000256" key="18">
    <source>
        <dbReference type="ARBA" id="ARBA00023242"/>
    </source>
</evidence>
<dbReference type="InterPro" id="IPR012337">
    <property type="entry name" value="RNaseH-like_sf"/>
</dbReference>
<keyword evidence="18 21" id="KW-0539">Nucleus</keyword>
<dbReference type="FunFam" id="1.10.132.60:FF:000001">
    <property type="entry name" value="DNA polymerase"/>
    <property type="match status" value="1"/>
</dbReference>
<dbReference type="CDD" id="cd05777">
    <property type="entry name" value="DNA_polB_delta_exo"/>
    <property type="match status" value="1"/>
</dbReference>
<evidence type="ECO:0000259" key="25">
    <source>
        <dbReference type="Pfam" id="PF14260"/>
    </source>
</evidence>
<keyword evidence="4 21" id="KW-0004">4Fe-4S</keyword>
<dbReference type="SUPFAM" id="SSF53098">
    <property type="entry name" value="Ribonuclease H-like"/>
    <property type="match status" value="1"/>
</dbReference>
<evidence type="ECO:0000256" key="4">
    <source>
        <dbReference type="ARBA" id="ARBA00022485"/>
    </source>
</evidence>
<evidence type="ECO:0000256" key="8">
    <source>
        <dbReference type="ARBA" id="ARBA00022722"/>
    </source>
</evidence>
<sequence>MFEKVHQDQAHSLPVATQLVSGTSKFELTPSQEQLLKKVKRPNGSESPSEFEKELVDMTEAVSSMDSEEDQSWSRPPLPRDFDPANNDIAFQQLDAEEFNDNDATYARFFGITTEGHSVLCNVTGFLHYFYAPVPKGFHKDQLSQFLSYLKANYEGVIRVEMKLKESIWGFNNNTRTPFFQIFVNNNRNITKLRGAFERAEIRFEELFPLQQSVTYDNINYLMRLMIDCNITGMSWITLPKSKYTLVKNNISSCQIECSIDYRDLIAHPPEGEWLKMAPLRILSFDIECAGRKGIFPEAEHDPVIQIANVVSKLGETKPFVRNVFTVNTCSPIIGSQIFEHEKEETMLLKWKEFVNAVDPDVIIGYNTTNFDIPYLLDRAKTLGLTKFPFFGRLSHVKQEVKEAVFSSRAYGTRENKVVNIDGRMQLDLLQFVQREYKLRSYTLNSVSAHFLGEQKEDVQHSIITDLQNGTSETRRRLAVYCLKDAYLPLRLLDKLMCLVNYTEMARVTGVPFSYLLARGQQIKVISQLFRKCVEEDIVIPNMKSESTNEEFEGATVIEPVRGYYDVPIATLDFSSLYPSIMMAHNLCYTTLLNRNAIKAFDLKEEDYTRTPNGDYFVTSSKKKGILPTILNELLTARKKAKNDLKNETDPFKKDVLNGRQLALKISANSVYGFTGANIGKLPCLAISSSVTAFGREMIEKTKNEVQEFYSKKNGYPYDAKVIYGDTDSVMVKFGPQDLETCMKLGEEAAEFVSQKFKKPIKLEFEKVYFPYLLINKKRYAGLYWTRPDKFDKMDTKGIETVRRDNCRLVQNVITKVLEFILEERNVEKAQRFVKQTIADLLQNRVDLSQLVITKAYSKHDYSAKQAHVELAERMKKRDPGSAPTLGDRVAYVIIKSGGDKNYEKSEDPLYVLENSLPIDVKYYLEQQLTKPLERIFIPILGESKTKDLLAGSHTRTIKVSAPKTGGLMKFATKSEVCVNCKTPLKNGNKGALCYNCIKEGKGPGLYSNTLAQMNYLESKFSRLWTECQRCQGSLHQEVLCSNKDCPIFYMRKKVQKDVHSQALELVKWDETDW</sequence>
<keyword evidence="14 21" id="KW-0239">DNA-directed DNA polymerase</keyword>
<dbReference type="GO" id="GO:0051539">
    <property type="term" value="F:4 iron, 4 sulfur cluster binding"/>
    <property type="evidence" value="ECO:0007669"/>
    <property type="project" value="UniProtKB-KW"/>
</dbReference>
<comment type="cofactor">
    <cofactor evidence="1 21">
        <name>[4Fe-4S] cluster</name>
        <dbReference type="ChEBI" id="CHEBI:49883"/>
    </cofactor>
</comment>
<keyword evidence="12 21" id="KW-0862">Zinc</keyword>
<name>A0AAI9T0P0_9ASCO</name>
<protein>
    <recommendedName>
        <fullName evidence="21">DNA polymerase</fullName>
        <ecNumber evidence="21">2.7.7.7</ecNumber>
    </recommendedName>
</protein>
<dbReference type="InterPro" id="IPR023211">
    <property type="entry name" value="DNA_pol_palm_dom_sf"/>
</dbReference>
<organism evidence="26 27">
    <name type="scientific">Candida oxycetoniae</name>
    <dbReference type="NCBI Taxonomy" id="497107"/>
    <lineage>
        <taxon>Eukaryota</taxon>
        <taxon>Fungi</taxon>
        <taxon>Dikarya</taxon>
        <taxon>Ascomycota</taxon>
        <taxon>Saccharomycotina</taxon>
        <taxon>Pichiomycetes</taxon>
        <taxon>Debaryomycetaceae</taxon>
        <taxon>Candida/Lodderomyces clade</taxon>
        <taxon>Candida</taxon>
    </lineage>
</organism>
<evidence type="ECO:0000256" key="3">
    <source>
        <dbReference type="ARBA" id="ARBA00005755"/>
    </source>
</evidence>
<evidence type="ECO:0000256" key="5">
    <source>
        <dbReference type="ARBA" id="ARBA00022679"/>
    </source>
</evidence>
<comment type="similarity">
    <text evidence="3 21">Belongs to the DNA polymerase type-B family.</text>
</comment>